<accession>A0A9J5W3M1</accession>
<reference evidence="1 2" key="1">
    <citation type="submission" date="2020-09" db="EMBL/GenBank/DDBJ databases">
        <title>De no assembly of potato wild relative species, Solanum commersonii.</title>
        <authorList>
            <person name="Cho K."/>
        </authorList>
    </citation>
    <scope>NUCLEOTIDE SEQUENCE [LARGE SCALE GENOMIC DNA]</scope>
    <source>
        <strain evidence="1">LZ3.2</strain>
        <tissue evidence="1">Leaf</tissue>
    </source>
</reference>
<dbReference type="AlphaFoldDB" id="A0A9J5W3M1"/>
<organism evidence="1 2">
    <name type="scientific">Solanum commersonii</name>
    <name type="common">Commerson's wild potato</name>
    <name type="synonym">Commerson's nightshade</name>
    <dbReference type="NCBI Taxonomy" id="4109"/>
    <lineage>
        <taxon>Eukaryota</taxon>
        <taxon>Viridiplantae</taxon>
        <taxon>Streptophyta</taxon>
        <taxon>Embryophyta</taxon>
        <taxon>Tracheophyta</taxon>
        <taxon>Spermatophyta</taxon>
        <taxon>Magnoliopsida</taxon>
        <taxon>eudicotyledons</taxon>
        <taxon>Gunneridae</taxon>
        <taxon>Pentapetalae</taxon>
        <taxon>asterids</taxon>
        <taxon>lamiids</taxon>
        <taxon>Solanales</taxon>
        <taxon>Solanaceae</taxon>
        <taxon>Solanoideae</taxon>
        <taxon>Solaneae</taxon>
        <taxon>Solanum</taxon>
    </lineage>
</organism>
<sequence>MIAEFTSKNELHGFLTKLKIHCRMSTSNDHALRSTKISRNNNVSIEICYVVLDMRKCHHKENNYFYRNNKLKELNKKGNVSCNIQIT</sequence>
<name>A0A9J5W3M1_SOLCO</name>
<keyword evidence="2" id="KW-1185">Reference proteome</keyword>
<protein>
    <submittedName>
        <fullName evidence="1">Uncharacterized protein</fullName>
    </submittedName>
</protein>
<dbReference type="EMBL" id="JACXVP010000012">
    <property type="protein sequence ID" value="KAG5570082.1"/>
    <property type="molecule type" value="Genomic_DNA"/>
</dbReference>
<evidence type="ECO:0000313" key="2">
    <source>
        <dbReference type="Proteomes" id="UP000824120"/>
    </source>
</evidence>
<comment type="caution">
    <text evidence="1">The sequence shown here is derived from an EMBL/GenBank/DDBJ whole genome shotgun (WGS) entry which is preliminary data.</text>
</comment>
<gene>
    <name evidence="1" type="ORF">H5410_059848</name>
</gene>
<dbReference type="Proteomes" id="UP000824120">
    <property type="component" value="Chromosome 12"/>
</dbReference>
<evidence type="ECO:0000313" key="1">
    <source>
        <dbReference type="EMBL" id="KAG5570082.1"/>
    </source>
</evidence>
<proteinExistence type="predicted"/>